<organism evidence="3 5">
    <name type="scientific">Nitrosomonas oligotropha</name>
    <dbReference type="NCBI Taxonomy" id="42354"/>
    <lineage>
        <taxon>Bacteria</taxon>
        <taxon>Pseudomonadati</taxon>
        <taxon>Pseudomonadota</taxon>
        <taxon>Betaproteobacteria</taxon>
        <taxon>Nitrosomonadales</taxon>
        <taxon>Nitrosomonadaceae</taxon>
        <taxon>Nitrosomonas</taxon>
    </lineage>
</organism>
<evidence type="ECO:0000313" key="4">
    <source>
        <dbReference type="EMBL" id="TXI29103.1"/>
    </source>
</evidence>
<keyword evidence="1" id="KW-0732">Signal</keyword>
<dbReference type="RefSeq" id="WP_090320010.1">
    <property type="nucleotide sequence ID" value="NZ_FNOE01000016.1"/>
</dbReference>
<feature type="chain" id="PRO_5044058500" evidence="1">
    <location>
        <begin position="24"/>
        <end position="114"/>
    </location>
</feature>
<reference evidence="4 7" key="4">
    <citation type="submission" date="2018-09" db="EMBL/GenBank/DDBJ databases">
        <title>Metagenome Assembled Genomes from an Advanced Water Purification Facility.</title>
        <authorList>
            <person name="Stamps B.W."/>
            <person name="Spear J.R."/>
        </authorList>
    </citation>
    <scope>NUCLEOTIDE SEQUENCE [LARGE SCALE GENOMIC DNA]</scope>
    <source>
        <strain evidence="4">Bin_54_1</strain>
    </source>
</reference>
<evidence type="ECO:0000313" key="6">
    <source>
        <dbReference type="Proteomes" id="UP000244128"/>
    </source>
</evidence>
<sequence>MRSIVKLSWVFSILFLFSSQVIASDSYVNNSAEKFASGVANAVTGWVELPKNIILTSQKEGPAYGITIGLGMGIMHTVGRSLIGVLDAATFFIPTKPSVNPPFIWQDFSRETSY</sequence>
<evidence type="ECO:0000256" key="1">
    <source>
        <dbReference type="SAM" id="SignalP"/>
    </source>
</evidence>
<dbReference type="InterPro" id="IPR023824">
    <property type="entry name" value="CHP04073_exosortase-affil"/>
</dbReference>
<dbReference type="EMBL" id="FODO01000015">
    <property type="protein sequence ID" value="SEO69669.1"/>
    <property type="molecule type" value="Genomic_DNA"/>
</dbReference>
<dbReference type="OrthoDB" id="8548499at2"/>
<reference evidence="5" key="2">
    <citation type="submission" date="2016-10" db="EMBL/GenBank/DDBJ databases">
        <authorList>
            <person name="Varghese N."/>
            <person name="Submissions S."/>
        </authorList>
    </citation>
    <scope>NUCLEOTIDE SEQUENCE [LARGE SCALE GENOMIC DNA]</scope>
    <source>
        <strain evidence="5">Nm76</strain>
    </source>
</reference>
<dbReference type="Proteomes" id="UP000198814">
    <property type="component" value="Unassembled WGS sequence"/>
</dbReference>
<dbReference type="NCBIfam" id="TIGR04073">
    <property type="entry name" value="exo_TIGR04073"/>
    <property type="match status" value="1"/>
</dbReference>
<dbReference type="AlphaFoldDB" id="A0A1H8RSS1"/>
<dbReference type="EMBL" id="SSFX01000039">
    <property type="protein sequence ID" value="TXI29103.1"/>
    <property type="molecule type" value="Genomic_DNA"/>
</dbReference>
<evidence type="ECO:0000313" key="3">
    <source>
        <dbReference type="EMBL" id="SEO69669.1"/>
    </source>
</evidence>
<feature type="signal peptide" evidence="1">
    <location>
        <begin position="1"/>
        <end position="23"/>
    </location>
</feature>
<proteinExistence type="predicted"/>
<reference evidence="2 6" key="3">
    <citation type="submission" date="2018-04" db="EMBL/GenBank/DDBJ databases">
        <title>Active sludge and wastewater microbial communities from Klosterneuburg, Austria.</title>
        <authorList>
            <person name="Wagner M."/>
        </authorList>
    </citation>
    <scope>NUCLEOTIDE SEQUENCE [LARGE SCALE GENOMIC DNA]</scope>
    <source>
        <strain evidence="2 6">Nm49</strain>
    </source>
</reference>
<name>A0A1H8RSS1_9PROT</name>
<dbReference type="Proteomes" id="UP000321055">
    <property type="component" value="Unassembled WGS sequence"/>
</dbReference>
<dbReference type="EMBL" id="QAOI01000011">
    <property type="protein sequence ID" value="PTQ76990.1"/>
    <property type="molecule type" value="Genomic_DNA"/>
</dbReference>
<gene>
    <name evidence="2" type="ORF">C8R26_11138</name>
    <name evidence="4" type="ORF">E6Q60_05515</name>
    <name evidence="3" type="ORF">SAMN05216333_11570</name>
</gene>
<evidence type="ECO:0000313" key="5">
    <source>
        <dbReference type="Proteomes" id="UP000198814"/>
    </source>
</evidence>
<reference evidence="3" key="1">
    <citation type="submission" date="2016-10" db="EMBL/GenBank/DDBJ databases">
        <authorList>
            <person name="de Groot N.N."/>
        </authorList>
    </citation>
    <scope>NUCLEOTIDE SEQUENCE [LARGE SCALE GENOMIC DNA]</scope>
    <source>
        <strain evidence="3">Nm76</strain>
    </source>
</reference>
<evidence type="ECO:0000313" key="2">
    <source>
        <dbReference type="EMBL" id="PTQ76990.1"/>
    </source>
</evidence>
<accession>A0A1H8RSS1</accession>
<keyword evidence="5" id="KW-1185">Reference proteome</keyword>
<dbReference type="Proteomes" id="UP000244128">
    <property type="component" value="Unassembled WGS sequence"/>
</dbReference>
<protein>
    <submittedName>
        <fullName evidence="4">Exosortase system-associated protein, TIGR04073 family</fullName>
    </submittedName>
    <submittedName>
        <fullName evidence="2">Putative exosortase-associated protein (TIGR04073 family)</fullName>
    </submittedName>
    <submittedName>
        <fullName evidence="3">Putative exosortase-associated protein, TIGR04073 family</fullName>
    </submittedName>
</protein>
<evidence type="ECO:0000313" key="7">
    <source>
        <dbReference type="Proteomes" id="UP000321055"/>
    </source>
</evidence>